<dbReference type="Pfam" id="PF13361">
    <property type="entry name" value="UvrD_C"/>
    <property type="match status" value="1"/>
</dbReference>
<dbReference type="GO" id="GO:0016787">
    <property type="term" value="F:hydrolase activity"/>
    <property type="evidence" value="ECO:0007669"/>
    <property type="project" value="UniProtKB-KW"/>
</dbReference>
<evidence type="ECO:0000256" key="2">
    <source>
        <dbReference type="ARBA" id="ARBA00022801"/>
    </source>
</evidence>
<dbReference type="PANTHER" id="PTHR11070">
    <property type="entry name" value="UVRD / RECB / PCRA DNA HELICASE FAMILY MEMBER"/>
    <property type="match status" value="1"/>
</dbReference>
<feature type="domain" description="UvrD-like helicase C-terminal" evidence="11">
    <location>
        <begin position="736"/>
        <end position="802"/>
    </location>
</feature>
<feature type="compositionally biased region" description="Polar residues" evidence="9">
    <location>
        <begin position="21"/>
        <end position="43"/>
    </location>
</feature>
<evidence type="ECO:0000256" key="9">
    <source>
        <dbReference type="SAM" id="MobiDB-lite"/>
    </source>
</evidence>
<reference evidence="13" key="1">
    <citation type="submission" date="2024-04" db="EMBL/GenBank/DDBJ databases">
        <title>Salinicola lusitanus LLJ914,a marine bacterium isolated from the Okinawa Trough.</title>
        <authorList>
            <person name="Li J."/>
        </authorList>
    </citation>
    <scope>NUCLEOTIDE SEQUENCE [LARGE SCALE GENOMIC DNA]</scope>
</reference>
<evidence type="ECO:0000256" key="4">
    <source>
        <dbReference type="ARBA" id="ARBA00022840"/>
    </source>
</evidence>
<keyword evidence="2" id="KW-0378">Hydrolase</keyword>
<comment type="catalytic activity">
    <reaction evidence="8">
        <text>ATP + H2O = ADP + phosphate + H(+)</text>
        <dbReference type="Rhea" id="RHEA:13065"/>
        <dbReference type="ChEBI" id="CHEBI:15377"/>
        <dbReference type="ChEBI" id="CHEBI:15378"/>
        <dbReference type="ChEBI" id="CHEBI:30616"/>
        <dbReference type="ChEBI" id="CHEBI:43474"/>
        <dbReference type="ChEBI" id="CHEBI:456216"/>
        <dbReference type="EC" id="5.6.2.4"/>
    </reaction>
</comment>
<evidence type="ECO:0000256" key="1">
    <source>
        <dbReference type="ARBA" id="ARBA00022741"/>
    </source>
</evidence>
<evidence type="ECO:0000259" key="11">
    <source>
        <dbReference type="Pfam" id="PF13361"/>
    </source>
</evidence>
<keyword evidence="4" id="KW-0067">ATP-binding</keyword>
<sequence>MEVAVKGKAKRRHLSADECNELSSAGSSSLTQPHVLSVSQSARKSQKGLLPQTPKKRRKCASASSSPIGRQKGINEFFHVTGVLSSSPNKPQEPCSSTQSTAPRALFPKDDPKKDQEDDDDDDDDVSLLASVINPELCTLDEEDIDDASLLSAENIQENVREKEEEVDYLEGITAEMFDEDFETCAIGASAVDKEVEALPDIHFGLLGSSKTLLEPWVCAFQEKYFCYVMGESETVQWVNIFVLKNILKHPLDHIIRNLVILHYNIYYVLHLMENGPFTVTFDHTRHPQINLTGEQQRVLSHDIQRDHVLKIMAFAGTGKTTTLVKYAEQRPHLRFLYVAFNKSVAKEAERRFPSNVECKTVHALAFKEVGVRYQTGKKLTCSMKPFSINMVLPKGRAGFRKSKIVMRTISTFLASTDDEIDRSHVPTSYINKKIRVPIAAAEIPLFMEDARYLWMKMKNVREKSKAAYYMTHDGYLKLWQLSRPCLSHTYDVIFIDEAQDCTPAILDIMLSQNCGKILVGDPHQQIYTFRGAVNALDTVDHTHVFYLTQSFRFGAEIAYVGAAILRVCKKVQKTLVGGNQKGGVSDDSAVAVAESVRKGMSPSRGKTAILSRTNVSVFSEAVKLTDANSSCRIHFVGGIQGIGLERILDLWNIMQDSKTLQHGQKYEAKYIRDPFLRVFAKKSERPFQALIIYADQTEDRELEAKLDIVERYRDRIPELVSKLKSCHEGDYTKADFILGTVHKAKGMEFDTVMVTDDFAKIPASRHNLRFHRNFVINDIQKDEWNLIYVAVTRAKSSLIISESIRRLLTLDGEYFLKSAMPSALIKDNEPLPCSVSNCPNCITPGSAFVMSRRQINCTVGVSKGGALCERCVWARAGPMAFLMTDDVLSMAEIPEHFQMARHHIMLLALF</sequence>
<dbReference type="InterPro" id="IPR027417">
    <property type="entry name" value="P-loop_NTPase"/>
</dbReference>
<dbReference type="GO" id="GO:0043138">
    <property type="term" value="F:3'-5' DNA helicase activity"/>
    <property type="evidence" value="ECO:0007669"/>
    <property type="project" value="UniProtKB-EC"/>
</dbReference>
<dbReference type="AlphaFoldDB" id="A0AAW0NEJ8"/>
<dbReference type="EC" id="5.6.2.4" evidence="7"/>
<organism evidence="12 13">
    <name type="scientific">Mugilogobius chulae</name>
    <name type="common">yellowstripe goby</name>
    <dbReference type="NCBI Taxonomy" id="88201"/>
    <lineage>
        <taxon>Eukaryota</taxon>
        <taxon>Metazoa</taxon>
        <taxon>Chordata</taxon>
        <taxon>Craniata</taxon>
        <taxon>Vertebrata</taxon>
        <taxon>Euteleostomi</taxon>
        <taxon>Actinopterygii</taxon>
        <taxon>Neopterygii</taxon>
        <taxon>Teleostei</taxon>
        <taxon>Neoteleostei</taxon>
        <taxon>Acanthomorphata</taxon>
        <taxon>Gobiaria</taxon>
        <taxon>Gobiiformes</taxon>
        <taxon>Gobioidei</taxon>
        <taxon>Gobiidae</taxon>
        <taxon>Gobionellinae</taxon>
        <taxon>Mugilogobius</taxon>
    </lineage>
</organism>
<comment type="caution">
    <text evidence="12">The sequence shown here is derived from an EMBL/GenBank/DDBJ whole genome shotgun (WGS) entry which is preliminary data.</text>
</comment>
<feature type="domain" description="UvrD-like helicase ATP-binding" evidence="10">
    <location>
        <begin position="295"/>
        <end position="535"/>
    </location>
</feature>
<dbReference type="Pfam" id="PF00580">
    <property type="entry name" value="UvrD-helicase"/>
    <property type="match status" value="1"/>
</dbReference>
<keyword evidence="3" id="KW-0347">Helicase</keyword>
<evidence type="ECO:0000256" key="7">
    <source>
        <dbReference type="ARBA" id="ARBA00034808"/>
    </source>
</evidence>
<dbReference type="GO" id="GO:0003677">
    <property type="term" value="F:DNA binding"/>
    <property type="evidence" value="ECO:0007669"/>
    <property type="project" value="InterPro"/>
</dbReference>
<dbReference type="InterPro" id="IPR014017">
    <property type="entry name" value="DNA_helicase_UvrD-like_C"/>
</dbReference>
<accession>A0AAW0NEJ8</accession>
<feature type="compositionally biased region" description="Acidic residues" evidence="9">
    <location>
        <begin position="117"/>
        <end position="126"/>
    </location>
</feature>
<name>A0AAW0NEJ8_9GOBI</name>
<dbReference type="SUPFAM" id="SSF52540">
    <property type="entry name" value="P-loop containing nucleoside triphosphate hydrolases"/>
    <property type="match status" value="1"/>
</dbReference>
<dbReference type="GO" id="GO:0000724">
    <property type="term" value="P:double-strand break repair via homologous recombination"/>
    <property type="evidence" value="ECO:0007669"/>
    <property type="project" value="TreeGrafter"/>
</dbReference>
<dbReference type="EMBL" id="JBBPFD010000015">
    <property type="protein sequence ID" value="KAK7895971.1"/>
    <property type="molecule type" value="Genomic_DNA"/>
</dbReference>
<feature type="region of interest" description="Disordered" evidence="9">
    <location>
        <begin position="1"/>
        <end position="126"/>
    </location>
</feature>
<dbReference type="PANTHER" id="PTHR11070:SF30">
    <property type="entry name" value="F-BOX DNA HELICASE 1"/>
    <property type="match status" value="1"/>
</dbReference>
<dbReference type="Gene3D" id="3.40.50.300">
    <property type="entry name" value="P-loop containing nucleotide triphosphate hydrolases"/>
    <property type="match status" value="2"/>
</dbReference>
<evidence type="ECO:0000313" key="12">
    <source>
        <dbReference type="EMBL" id="KAK7895971.1"/>
    </source>
</evidence>
<proteinExistence type="predicted"/>
<evidence type="ECO:0000259" key="10">
    <source>
        <dbReference type="Pfam" id="PF00580"/>
    </source>
</evidence>
<evidence type="ECO:0000256" key="6">
    <source>
        <dbReference type="ARBA" id="ARBA00034617"/>
    </source>
</evidence>
<dbReference type="GO" id="GO:0005524">
    <property type="term" value="F:ATP binding"/>
    <property type="evidence" value="ECO:0007669"/>
    <property type="project" value="UniProtKB-KW"/>
</dbReference>
<gene>
    <name evidence="12" type="ORF">WMY93_021296</name>
</gene>
<evidence type="ECO:0000313" key="13">
    <source>
        <dbReference type="Proteomes" id="UP001460270"/>
    </source>
</evidence>
<dbReference type="GO" id="GO:0031297">
    <property type="term" value="P:replication fork processing"/>
    <property type="evidence" value="ECO:0007669"/>
    <property type="project" value="TreeGrafter"/>
</dbReference>
<dbReference type="InterPro" id="IPR014016">
    <property type="entry name" value="UvrD-like_ATP-bd"/>
</dbReference>
<keyword evidence="1" id="KW-0547">Nucleotide-binding</keyword>
<keyword evidence="13" id="KW-1185">Reference proteome</keyword>
<comment type="catalytic activity">
    <reaction evidence="6">
        <text>Couples ATP hydrolysis with the unwinding of duplex DNA by translocating in the 3'-5' direction.</text>
        <dbReference type="EC" id="5.6.2.4"/>
    </reaction>
</comment>
<dbReference type="Proteomes" id="UP001460270">
    <property type="component" value="Unassembled WGS sequence"/>
</dbReference>
<keyword evidence="5" id="KW-0413">Isomerase</keyword>
<evidence type="ECO:0000256" key="3">
    <source>
        <dbReference type="ARBA" id="ARBA00022806"/>
    </source>
</evidence>
<evidence type="ECO:0000256" key="8">
    <source>
        <dbReference type="ARBA" id="ARBA00048988"/>
    </source>
</evidence>
<feature type="compositionally biased region" description="Basic and acidic residues" evidence="9">
    <location>
        <begin position="107"/>
        <end position="116"/>
    </location>
</feature>
<dbReference type="GO" id="GO:0005634">
    <property type="term" value="C:nucleus"/>
    <property type="evidence" value="ECO:0007669"/>
    <property type="project" value="TreeGrafter"/>
</dbReference>
<protein>
    <recommendedName>
        <fullName evidence="7">DNA 3'-5' helicase</fullName>
        <ecNumber evidence="7">5.6.2.4</ecNumber>
    </recommendedName>
</protein>
<evidence type="ECO:0000256" key="5">
    <source>
        <dbReference type="ARBA" id="ARBA00023235"/>
    </source>
</evidence>
<dbReference type="InterPro" id="IPR000212">
    <property type="entry name" value="DNA_helicase_UvrD/REP"/>
</dbReference>
<feature type="compositionally biased region" description="Polar residues" evidence="9">
    <location>
        <begin position="83"/>
        <end position="102"/>
    </location>
</feature>